<evidence type="ECO:0008006" key="4">
    <source>
        <dbReference type="Google" id="ProtNLM"/>
    </source>
</evidence>
<dbReference type="InterPro" id="IPR028994">
    <property type="entry name" value="Integrin_alpha_N"/>
</dbReference>
<dbReference type="Proteomes" id="UP000277671">
    <property type="component" value="Unassembled WGS sequence"/>
</dbReference>
<accession>A0A495JN58</accession>
<protein>
    <recommendedName>
        <fullName evidence="4">VCBS repeat protein</fullName>
    </recommendedName>
</protein>
<dbReference type="RefSeq" id="WP_121158713.1">
    <property type="nucleotide sequence ID" value="NZ_RBKT01000001.1"/>
</dbReference>
<name>A0A495JN58_9ACTN</name>
<gene>
    <name evidence="2" type="ORF">BDK92_4819</name>
</gene>
<keyword evidence="1" id="KW-0732">Signal</keyword>
<dbReference type="OrthoDB" id="3688257at2"/>
<dbReference type="AlphaFoldDB" id="A0A495JN58"/>
<dbReference type="PANTHER" id="PTHR46580">
    <property type="entry name" value="SENSOR KINASE-RELATED"/>
    <property type="match status" value="1"/>
</dbReference>
<reference evidence="2 3" key="1">
    <citation type="submission" date="2018-10" db="EMBL/GenBank/DDBJ databases">
        <title>Sequencing the genomes of 1000 actinobacteria strains.</title>
        <authorList>
            <person name="Klenk H.-P."/>
        </authorList>
    </citation>
    <scope>NUCLEOTIDE SEQUENCE [LARGE SCALE GENOMIC DNA]</scope>
    <source>
        <strain evidence="2 3">DSM 45175</strain>
    </source>
</reference>
<dbReference type="EMBL" id="RBKT01000001">
    <property type="protein sequence ID" value="RKR90446.1"/>
    <property type="molecule type" value="Genomic_DNA"/>
</dbReference>
<dbReference type="SUPFAM" id="SSF69318">
    <property type="entry name" value="Integrin alpha N-terminal domain"/>
    <property type="match status" value="1"/>
</dbReference>
<proteinExistence type="predicted"/>
<keyword evidence="3" id="KW-1185">Reference proteome</keyword>
<comment type="caution">
    <text evidence="2">The sequence shown here is derived from an EMBL/GenBank/DDBJ whole genome shotgun (WGS) entry which is preliminary data.</text>
</comment>
<evidence type="ECO:0000313" key="2">
    <source>
        <dbReference type="EMBL" id="RKR90446.1"/>
    </source>
</evidence>
<evidence type="ECO:0000313" key="3">
    <source>
        <dbReference type="Proteomes" id="UP000277671"/>
    </source>
</evidence>
<organism evidence="2 3">
    <name type="scientific">Micromonospora pisi</name>
    <dbReference type="NCBI Taxonomy" id="589240"/>
    <lineage>
        <taxon>Bacteria</taxon>
        <taxon>Bacillati</taxon>
        <taxon>Actinomycetota</taxon>
        <taxon>Actinomycetes</taxon>
        <taxon>Micromonosporales</taxon>
        <taxon>Micromonosporaceae</taxon>
        <taxon>Micromonospora</taxon>
    </lineage>
</organism>
<sequence length="369" mass="39143">MWTVRHHARRLVLTVALVVATGSGAALTHPPAASAAGTGQAFYGDVTGDGHPDRITLGVAVTGGCGVNVFPGDGTGRYGSATLHPYRVPGDPNSDFCPDTGTALDIGGDGVVELVVGWCCGPAVDYGLLILRNFQPAGTLPGLWETDHIEVAEFNGDDLPDLYLSTYFGGFTTLLNTPAGTLVPGPVTYACADPRYLLADFQGNGRQDVVINCVDHPNDGDVVVLLDNGTRVPLRDGEPQESYSLQVLDVNADGRLDVRTTSERTGTTVVHLGRGDGTFATVPIANDDLAHAYRHTPKVIKVRDNDLASGAAKLTVTSPPKYGYLTNVDSRYEVQYVRTASHRLADTFVYRLTEAGLSDTATVTVKMKD</sequence>
<feature type="signal peptide" evidence="1">
    <location>
        <begin position="1"/>
        <end position="25"/>
    </location>
</feature>
<evidence type="ECO:0000256" key="1">
    <source>
        <dbReference type="SAM" id="SignalP"/>
    </source>
</evidence>
<feature type="chain" id="PRO_5039019875" description="VCBS repeat protein" evidence="1">
    <location>
        <begin position="26"/>
        <end position="369"/>
    </location>
</feature>